<dbReference type="OrthoDB" id="10433411at2759"/>
<evidence type="ECO:0000313" key="2">
    <source>
        <dbReference type="Proteomes" id="UP000507470"/>
    </source>
</evidence>
<accession>A0A6J8BP50</accession>
<dbReference type="AlphaFoldDB" id="A0A6J8BP50"/>
<name>A0A6J8BP50_MYTCO</name>
<organism evidence="1 2">
    <name type="scientific">Mytilus coruscus</name>
    <name type="common">Sea mussel</name>
    <dbReference type="NCBI Taxonomy" id="42192"/>
    <lineage>
        <taxon>Eukaryota</taxon>
        <taxon>Metazoa</taxon>
        <taxon>Spiralia</taxon>
        <taxon>Lophotrochozoa</taxon>
        <taxon>Mollusca</taxon>
        <taxon>Bivalvia</taxon>
        <taxon>Autobranchia</taxon>
        <taxon>Pteriomorphia</taxon>
        <taxon>Mytilida</taxon>
        <taxon>Mytiloidea</taxon>
        <taxon>Mytilidae</taxon>
        <taxon>Mytilinae</taxon>
        <taxon>Mytilus</taxon>
    </lineage>
</organism>
<evidence type="ECO:0000313" key="1">
    <source>
        <dbReference type="EMBL" id="CAC5384479.1"/>
    </source>
</evidence>
<sequence length="268" mass="30601">MSNKERENFYRGSILIVDNTNTSFVDLLELHLSRMTGSLLDLQSWKCLFNLPELPCPQHRMLHSELVCTVSASRGIDIRHLGDQLTKLLIEQCCPLRQTIEKLILIRNKVQGHAIKGRISDADYGGYKLDITSGIMEIAKVLLILRRCESYFLSNSLKILDYIRLNMIWKFMNKIKLDTKSLLFYRFDLSNERRVAALKMLSCTVLTSDLITSNCILAKALEVNDTSLVELIFKRDGSKINVPLALYNACARGAVSIVKWIFSNFPHT</sequence>
<reference evidence="1 2" key="1">
    <citation type="submission" date="2020-06" db="EMBL/GenBank/DDBJ databases">
        <authorList>
            <person name="Li R."/>
            <person name="Bekaert M."/>
        </authorList>
    </citation>
    <scope>NUCLEOTIDE SEQUENCE [LARGE SCALE GENOMIC DNA]</scope>
    <source>
        <strain evidence="2">wild</strain>
    </source>
</reference>
<keyword evidence="2" id="KW-1185">Reference proteome</keyword>
<dbReference type="EMBL" id="CACVKT020003578">
    <property type="protein sequence ID" value="CAC5384479.1"/>
    <property type="molecule type" value="Genomic_DNA"/>
</dbReference>
<gene>
    <name evidence="1" type="ORF">MCOR_20114</name>
</gene>
<dbReference type="Proteomes" id="UP000507470">
    <property type="component" value="Unassembled WGS sequence"/>
</dbReference>
<proteinExistence type="predicted"/>
<protein>
    <submittedName>
        <fullName evidence="1">Uncharacterized protein</fullName>
    </submittedName>
</protein>